<evidence type="ECO:0000313" key="2">
    <source>
        <dbReference type="EMBL" id="TGN29476.1"/>
    </source>
</evidence>
<keyword evidence="1" id="KW-0732">Signal</keyword>
<protein>
    <submittedName>
        <fullName evidence="2">Uncharacterized protein</fullName>
    </submittedName>
</protein>
<feature type="chain" id="PRO_5021340390" evidence="1">
    <location>
        <begin position="20"/>
        <end position="228"/>
    </location>
</feature>
<dbReference type="EMBL" id="SRPE01000003">
    <property type="protein sequence ID" value="TGN29476.1"/>
    <property type="molecule type" value="Genomic_DNA"/>
</dbReference>
<reference evidence="2 3" key="1">
    <citation type="submission" date="2019-03" db="EMBL/GenBank/DDBJ databases">
        <title>Empedobacter tilapiae sp. nov., isolated from an intestine of Nile tilapia Oreochromis niloticus.</title>
        <authorList>
            <person name="Kim Y.-O."/>
            <person name="Yoon J.-H."/>
        </authorList>
    </citation>
    <scope>NUCLEOTIDE SEQUENCE [LARGE SCALE GENOMIC DNA]</scope>
    <source>
        <strain evidence="2 3">MRS2</strain>
    </source>
</reference>
<sequence>MKKGLFALAFIVSAVFAKAQVGIGTDDPKATLDVTAVSVAGTSASVEGVLIPRVDRERAQSMKSVEKSTMIYVNSTTTGSQTGTAIHIDKEGFYYFDGSVWVKLSSGNTSPGFFYMPSVVLPTVETDARVLDTNNLSYSYDSATSTYSVKIYDLFSTQFNTPVASSISSSSLNQFVLTRDKYDYFVTFADSSVFTDIKVSALGELTYKVNPSAIIRTGSFMNIVLKVK</sequence>
<evidence type="ECO:0000313" key="3">
    <source>
        <dbReference type="Proteomes" id="UP000297998"/>
    </source>
</evidence>
<evidence type="ECO:0000256" key="1">
    <source>
        <dbReference type="SAM" id="SignalP"/>
    </source>
</evidence>
<organism evidence="2 3">
    <name type="scientific">Empedobacter tilapiae</name>
    <dbReference type="NCBI Taxonomy" id="2491114"/>
    <lineage>
        <taxon>Bacteria</taxon>
        <taxon>Pseudomonadati</taxon>
        <taxon>Bacteroidota</taxon>
        <taxon>Flavobacteriia</taxon>
        <taxon>Flavobacteriales</taxon>
        <taxon>Weeksellaceae</taxon>
        <taxon>Empedobacter</taxon>
    </lineage>
</organism>
<comment type="caution">
    <text evidence="2">The sequence shown here is derived from an EMBL/GenBank/DDBJ whole genome shotgun (WGS) entry which is preliminary data.</text>
</comment>
<dbReference type="Proteomes" id="UP000297998">
    <property type="component" value="Unassembled WGS sequence"/>
</dbReference>
<accession>A0A4Z1BCH1</accession>
<keyword evidence="3" id="KW-1185">Reference proteome</keyword>
<name>A0A4Z1BCH1_9FLAO</name>
<dbReference type="OrthoDB" id="1453775at2"/>
<proteinExistence type="predicted"/>
<dbReference type="AlphaFoldDB" id="A0A4Z1BCH1"/>
<dbReference type="RefSeq" id="WP_135834924.1">
    <property type="nucleotide sequence ID" value="NZ_SRPE01000003.1"/>
</dbReference>
<feature type="signal peptide" evidence="1">
    <location>
        <begin position="1"/>
        <end position="19"/>
    </location>
</feature>
<gene>
    <name evidence="2" type="ORF">E4J94_05900</name>
</gene>